<dbReference type="PANTHER" id="PTHR33835:SF1">
    <property type="entry name" value="METALLO-BETA-LACTAMASE DOMAIN-CONTAINING PROTEIN"/>
    <property type="match status" value="1"/>
</dbReference>
<proteinExistence type="predicted"/>
<dbReference type="InterPro" id="IPR025638">
    <property type="entry name" value="DUF4336"/>
</dbReference>
<dbReference type="Pfam" id="PF14234">
    <property type="entry name" value="DUF4336"/>
    <property type="match status" value="1"/>
</dbReference>
<dbReference type="AlphaFoldDB" id="A0ABD3R5A8"/>
<protein>
    <submittedName>
        <fullName evidence="1">Uncharacterized protein</fullName>
    </submittedName>
</protein>
<evidence type="ECO:0000313" key="1">
    <source>
        <dbReference type="EMBL" id="KAL3806866.1"/>
    </source>
</evidence>
<dbReference type="EMBL" id="JALLPB020000715">
    <property type="protein sequence ID" value="KAL3806866.1"/>
    <property type="molecule type" value="Genomic_DNA"/>
</dbReference>
<keyword evidence="2" id="KW-1185">Reference proteome</keyword>
<accession>A0ABD3R5A8</accession>
<dbReference type="InterPro" id="IPR036866">
    <property type="entry name" value="RibonucZ/Hydroxyglut_hydro"/>
</dbReference>
<comment type="caution">
    <text evidence="1">The sequence shown here is derived from an EMBL/GenBank/DDBJ whole genome shotgun (WGS) entry which is preliminary data.</text>
</comment>
<dbReference type="PANTHER" id="PTHR33835">
    <property type="entry name" value="YALI0C07656P"/>
    <property type="match status" value="1"/>
</dbReference>
<sequence>MAGSYSLPGWSNRLGSVLTPASIPGVYTADRPFYWNGIDVGGRMTVIKMERTSGGDGGGRGGLIVHSPVYLDAPLVDALSRLGDVMHVISPNYEHVKYVRAWAEHYPNARVWGCPGLTSRVSGVEWSGEVPYGARPNAADGNGTSAIDGMWDWNELMPYHVDFEVNPFTGRPFFNEVLFYHVPSRTLLTTDFYWNYPGRDGATNGRIVDDADDDDGDYGSWELAPNVGPIPLGSLLWGKVGMDRLFYPFYIKFMVRKDRRDAFEEMARYMTCGGGGGDDDAGWVVETIIPCHGDIVRGRRLCRKVLERHFGIKS</sequence>
<organism evidence="1 2">
    <name type="scientific">Cyclostephanos tholiformis</name>
    <dbReference type="NCBI Taxonomy" id="382380"/>
    <lineage>
        <taxon>Eukaryota</taxon>
        <taxon>Sar</taxon>
        <taxon>Stramenopiles</taxon>
        <taxon>Ochrophyta</taxon>
        <taxon>Bacillariophyta</taxon>
        <taxon>Coscinodiscophyceae</taxon>
        <taxon>Thalassiosirophycidae</taxon>
        <taxon>Stephanodiscales</taxon>
        <taxon>Stephanodiscaceae</taxon>
        <taxon>Cyclostephanos</taxon>
    </lineage>
</organism>
<evidence type="ECO:0000313" key="2">
    <source>
        <dbReference type="Proteomes" id="UP001530377"/>
    </source>
</evidence>
<name>A0ABD3R5A8_9STRA</name>
<gene>
    <name evidence="1" type="ORF">ACHAXA_005264</name>
</gene>
<dbReference type="SUPFAM" id="SSF56281">
    <property type="entry name" value="Metallo-hydrolase/oxidoreductase"/>
    <property type="match status" value="1"/>
</dbReference>
<reference evidence="1 2" key="1">
    <citation type="submission" date="2024-10" db="EMBL/GenBank/DDBJ databases">
        <title>Updated reference genomes for cyclostephanoid diatoms.</title>
        <authorList>
            <person name="Roberts W.R."/>
            <person name="Alverson A.J."/>
        </authorList>
    </citation>
    <scope>NUCLEOTIDE SEQUENCE [LARGE SCALE GENOMIC DNA]</scope>
    <source>
        <strain evidence="1 2">AJA228-03</strain>
    </source>
</reference>
<dbReference type="Proteomes" id="UP001530377">
    <property type="component" value="Unassembled WGS sequence"/>
</dbReference>